<evidence type="ECO:0000256" key="3">
    <source>
        <dbReference type="ARBA" id="ARBA00022989"/>
    </source>
</evidence>
<dbReference type="PANTHER" id="PTHR30566">
    <property type="entry name" value="YNAI-RELATED MECHANOSENSITIVE ION CHANNEL"/>
    <property type="match status" value="1"/>
</dbReference>
<organism evidence="8 9">
    <name type="scientific">Robbsia betulipollinis</name>
    <dbReference type="NCBI Taxonomy" id="2981849"/>
    <lineage>
        <taxon>Bacteria</taxon>
        <taxon>Pseudomonadati</taxon>
        <taxon>Pseudomonadota</taxon>
        <taxon>Betaproteobacteria</taxon>
        <taxon>Burkholderiales</taxon>
        <taxon>Burkholderiaceae</taxon>
        <taxon>Robbsia</taxon>
    </lineage>
</organism>
<name>A0ABT3ZNK5_9BURK</name>
<gene>
    <name evidence="8" type="ORF">OVY01_12860</name>
</gene>
<dbReference type="Gene3D" id="2.30.30.60">
    <property type="match status" value="1"/>
</dbReference>
<protein>
    <submittedName>
        <fullName evidence="8">Mechanosensitive ion channel family protein</fullName>
    </submittedName>
</protein>
<evidence type="ECO:0000313" key="8">
    <source>
        <dbReference type="EMBL" id="MCY0388111.1"/>
    </source>
</evidence>
<keyword evidence="2 6" id="KW-0812">Transmembrane</keyword>
<keyword evidence="9" id="KW-1185">Reference proteome</keyword>
<feature type="transmembrane region" description="Helical" evidence="6">
    <location>
        <begin position="64"/>
        <end position="81"/>
    </location>
</feature>
<evidence type="ECO:0000313" key="9">
    <source>
        <dbReference type="Proteomes" id="UP001082899"/>
    </source>
</evidence>
<dbReference type="SUPFAM" id="SSF50182">
    <property type="entry name" value="Sm-like ribonucleoproteins"/>
    <property type="match status" value="1"/>
</dbReference>
<accession>A0ABT3ZNK5</accession>
<evidence type="ECO:0000256" key="6">
    <source>
        <dbReference type="SAM" id="Phobius"/>
    </source>
</evidence>
<keyword evidence="4 6" id="KW-0472">Membrane</keyword>
<dbReference type="InterPro" id="IPR006685">
    <property type="entry name" value="MscS_channel_2nd"/>
</dbReference>
<dbReference type="Pfam" id="PF00924">
    <property type="entry name" value="MS_channel_2nd"/>
    <property type="match status" value="1"/>
</dbReference>
<proteinExistence type="predicted"/>
<feature type="compositionally biased region" description="Low complexity" evidence="5">
    <location>
        <begin position="389"/>
        <end position="406"/>
    </location>
</feature>
<sequence length="406" mass="44581">MKLLDIATRITEAPLNSWPGVLALTVVMLLFALAGHRLGAHLLRRITRPYVTMGMVVRFIDRPAQLAVTILLLQLVWWNAADDLVLINPLRRLSGLVLIGSLTWLAVRSVAALVQGVMILNPLDTEDNLRTRALHTQVHVLGRCVMGTIVVIGVGAMLMTIPNVRQIGTSLLASAGVAGLVAGIAARPVLGNLIAGLQIAISQPVRIDDVVVIQGEWGRVEAITGSYIAVRIWDQRRLIVPLQWFIENSFQNWTRNSAEIIGSVFLWVDFRLPLDPVRHELVRLCEAASEWDGRVQVLQVTDTSERAMQLRILVSSPDSPRNFDLRCKVREGLLDFIQREFPACLPRERTEWHASDAASGTMRGTDPLDSSARDASPFAPSRHEPDLGASAAAASRLSSLPSSPKV</sequence>
<dbReference type="EMBL" id="JAPMXC010000002">
    <property type="protein sequence ID" value="MCY0388111.1"/>
    <property type="molecule type" value="Genomic_DNA"/>
</dbReference>
<dbReference type="InterPro" id="IPR023408">
    <property type="entry name" value="MscS_beta-dom_sf"/>
</dbReference>
<dbReference type="RefSeq" id="WP_267847988.1">
    <property type="nucleotide sequence ID" value="NZ_JAPMXC010000002.1"/>
</dbReference>
<evidence type="ECO:0000256" key="4">
    <source>
        <dbReference type="ARBA" id="ARBA00023136"/>
    </source>
</evidence>
<feature type="transmembrane region" description="Helical" evidence="6">
    <location>
        <begin position="93"/>
        <end position="120"/>
    </location>
</feature>
<comment type="caution">
    <text evidence="8">The sequence shown here is derived from an EMBL/GenBank/DDBJ whole genome shotgun (WGS) entry which is preliminary data.</text>
</comment>
<dbReference type="PANTHER" id="PTHR30566:SF25">
    <property type="entry name" value="INNER MEMBRANE PROTEIN"/>
    <property type="match status" value="1"/>
</dbReference>
<feature type="transmembrane region" description="Helical" evidence="6">
    <location>
        <begin position="140"/>
        <end position="161"/>
    </location>
</feature>
<evidence type="ECO:0000256" key="2">
    <source>
        <dbReference type="ARBA" id="ARBA00022692"/>
    </source>
</evidence>
<evidence type="ECO:0000259" key="7">
    <source>
        <dbReference type="Pfam" id="PF00924"/>
    </source>
</evidence>
<reference evidence="8" key="1">
    <citation type="submission" date="2022-11" db="EMBL/GenBank/DDBJ databases">
        <title>Robbsia betulipollinis sp. nov., isolated from pollen of birch (Betula pendula).</title>
        <authorList>
            <person name="Shi H."/>
            <person name="Ambika Manirajan B."/>
            <person name="Ratering S."/>
            <person name="Geissler-Plaum R."/>
            <person name="Schnell S."/>
        </authorList>
    </citation>
    <scope>NUCLEOTIDE SEQUENCE</scope>
    <source>
        <strain evidence="8">Bb-Pol-6</strain>
    </source>
</reference>
<dbReference type="Proteomes" id="UP001082899">
    <property type="component" value="Unassembled WGS sequence"/>
</dbReference>
<evidence type="ECO:0000256" key="5">
    <source>
        <dbReference type="SAM" id="MobiDB-lite"/>
    </source>
</evidence>
<comment type="subcellular location">
    <subcellularLocation>
        <location evidence="1">Membrane</location>
    </subcellularLocation>
</comment>
<feature type="region of interest" description="Disordered" evidence="5">
    <location>
        <begin position="354"/>
        <end position="406"/>
    </location>
</feature>
<feature type="transmembrane region" description="Helical" evidence="6">
    <location>
        <begin position="20"/>
        <end position="43"/>
    </location>
</feature>
<evidence type="ECO:0000256" key="1">
    <source>
        <dbReference type="ARBA" id="ARBA00004370"/>
    </source>
</evidence>
<feature type="domain" description="Mechanosensitive ion channel MscS" evidence="7">
    <location>
        <begin position="189"/>
        <end position="255"/>
    </location>
</feature>
<dbReference type="InterPro" id="IPR010920">
    <property type="entry name" value="LSM_dom_sf"/>
</dbReference>
<keyword evidence="3 6" id="KW-1133">Transmembrane helix</keyword>
<dbReference type="Gene3D" id="1.10.287.1260">
    <property type="match status" value="1"/>
</dbReference>